<accession>A0A7J6NBN7</accession>
<feature type="compositionally biased region" description="Basic residues" evidence="1">
    <location>
        <begin position="417"/>
        <end position="426"/>
    </location>
</feature>
<organism evidence="2 5">
    <name type="scientific">Perkinsus olseni</name>
    <name type="common">Perkinsus atlanticus</name>
    <dbReference type="NCBI Taxonomy" id="32597"/>
    <lineage>
        <taxon>Eukaryota</taxon>
        <taxon>Sar</taxon>
        <taxon>Alveolata</taxon>
        <taxon>Perkinsozoa</taxon>
        <taxon>Perkinsea</taxon>
        <taxon>Perkinsida</taxon>
        <taxon>Perkinsidae</taxon>
        <taxon>Perkinsus</taxon>
    </lineage>
</organism>
<gene>
    <name evidence="2" type="ORF">FOZ62_013812</name>
    <name evidence="3" type="ORF">FOZ63_026991</name>
</gene>
<dbReference type="EMBL" id="JABANO010004322">
    <property type="protein sequence ID" value="KAF4755365.1"/>
    <property type="molecule type" value="Genomic_DNA"/>
</dbReference>
<reference evidence="4 5" key="1">
    <citation type="submission" date="2020-04" db="EMBL/GenBank/DDBJ databases">
        <title>Perkinsus olseni comparative genomics.</title>
        <authorList>
            <person name="Bogema D.R."/>
        </authorList>
    </citation>
    <scope>NUCLEOTIDE SEQUENCE [LARGE SCALE GENOMIC DNA]</scope>
    <source>
        <strain evidence="2">ATCC PRA-205</strain>
        <strain evidence="3 4">ATCC PRA-207</strain>
    </source>
</reference>
<dbReference type="Proteomes" id="UP000574390">
    <property type="component" value="Unassembled WGS sequence"/>
</dbReference>
<protein>
    <submittedName>
        <fullName evidence="2">Uncharacterized protein</fullName>
    </submittedName>
</protein>
<proteinExistence type="predicted"/>
<evidence type="ECO:0000313" key="4">
    <source>
        <dbReference type="Proteomes" id="UP000553632"/>
    </source>
</evidence>
<evidence type="ECO:0000313" key="2">
    <source>
        <dbReference type="EMBL" id="KAF4680920.1"/>
    </source>
</evidence>
<evidence type="ECO:0000256" key="1">
    <source>
        <dbReference type="SAM" id="MobiDB-lite"/>
    </source>
</evidence>
<keyword evidence="4" id="KW-1185">Reference proteome</keyword>
<evidence type="ECO:0000313" key="5">
    <source>
        <dbReference type="Proteomes" id="UP000574390"/>
    </source>
</evidence>
<dbReference type="Proteomes" id="UP000553632">
    <property type="component" value="Unassembled WGS sequence"/>
</dbReference>
<dbReference type="EMBL" id="JABANM010037710">
    <property type="protein sequence ID" value="KAF4680920.1"/>
    <property type="molecule type" value="Genomic_DNA"/>
</dbReference>
<feature type="region of interest" description="Disordered" evidence="1">
    <location>
        <begin position="369"/>
        <end position="426"/>
    </location>
</feature>
<name>A0A7J6NBN7_PEROL</name>
<comment type="caution">
    <text evidence="2">The sequence shown here is derived from an EMBL/GenBank/DDBJ whole genome shotgun (WGS) entry which is preliminary data.</text>
</comment>
<dbReference type="AlphaFoldDB" id="A0A7J6NBN7"/>
<sequence length="426" mass="46993">MAILPGHHRSGTVYLDFQHNNGTHYHVGPVVPSRPKSDISRKLKWDTLQDDLKQRCWGLRRSRAEPQYEKAGGELSTRLPHSQMEDVSRAFGLHLRASKLSNTLICASQGEEQVLYLGFATEAFGRSRGGHTKSEFLFVAMEPVEDDGQLNLNRGDVVPSASGAEYKKFPDRCGLYRIDPDEKQKIKDLDDLTMDISPTPRQRGGRKAQQIRLRFAHINGTESRVGPISPTHALGNFERVWLSRSEDDLKGSCWGLQASSSALLHKRKTTVGGEPPSQSPSLQMKSVSKVFSSNLSSVTLDTTLLCLNGDALKLGFRAEPPTRRKDPQSKSHFLFVIMRRVEGGNSGIATDEPGTESLRPAIGDEVEDLRSASEGGAMQVDSVDAKRKADSEPAEAPLPKAAKSEGDEASSWDHLPPKKRYLKTSK</sequence>
<evidence type="ECO:0000313" key="3">
    <source>
        <dbReference type="EMBL" id="KAF4755365.1"/>
    </source>
</evidence>